<dbReference type="AlphaFoldDB" id="A0A382JCG9"/>
<dbReference type="PANTHER" id="PTHR45754:SF3">
    <property type="entry name" value="METHYLENETETRAHYDROFOLATE REDUCTASE (NADPH)"/>
    <property type="match status" value="1"/>
</dbReference>
<name>A0A382JCG9_9ZZZZ</name>
<comment type="similarity">
    <text evidence="3">Belongs to the methylenetetrahydrofolate reductase family.</text>
</comment>
<dbReference type="GO" id="GO:0071949">
    <property type="term" value="F:FAD binding"/>
    <property type="evidence" value="ECO:0007669"/>
    <property type="project" value="TreeGrafter"/>
</dbReference>
<feature type="non-terminal residue" evidence="7">
    <location>
        <position position="208"/>
    </location>
</feature>
<comment type="pathway">
    <text evidence="2">One-carbon metabolism; tetrahydrofolate interconversion.</text>
</comment>
<protein>
    <submittedName>
        <fullName evidence="7">Uncharacterized protein</fullName>
    </submittedName>
</protein>
<keyword evidence="5" id="KW-0274">FAD</keyword>
<organism evidence="7">
    <name type="scientific">marine metagenome</name>
    <dbReference type="NCBI Taxonomy" id="408172"/>
    <lineage>
        <taxon>unclassified sequences</taxon>
        <taxon>metagenomes</taxon>
        <taxon>ecological metagenomes</taxon>
    </lineage>
</organism>
<evidence type="ECO:0000256" key="1">
    <source>
        <dbReference type="ARBA" id="ARBA00001974"/>
    </source>
</evidence>
<comment type="cofactor">
    <cofactor evidence="1">
        <name>FAD</name>
        <dbReference type="ChEBI" id="CHEBI:57692"/>
    </cofactor>
</comment>
<evidence type="ECO:0000256" key="4">
    <source>
        <dbReference type="ARBA" id="ARBA00022630"/>
    </source>
</evidence>
<dbReference type="Pfam" id="PF02219">
    <property type="entry name" value="MTHFR"/>
    <property type="match status" value="1"/>
</dbReference>
<keyword evidence="4" id="KW-0285">Flavoprotein</keyword>
<sequence length="208" mass="23039">MRLIRDILREHKEAGKTAISCEFFPAKTPAGETALLEKIVPRLKAVNPAFFSVTYGAGGGTRDKTLDIVETIQRDQNVPAMAHLTCVGSTREDIDGFLDEASNRNICNILALRGDPPEGQEQFVKPEGGFEYSYQLVEYLHGSNELSIGVAGFPEGHIACTEGKEIDWQRLKGKVDCGADFVITQLFFDNSDFFEFRDSLRSQGMSKP</sequence>
<gene>
    <name evidence="7" type="ORF">METZ01_LOCUS261657</name>
</gene>
<dbReference type="CDD" id="cd00537">
    <property type="entry name" value="MTHFR"/>
    <property type="match status" value="1"/>
</dbReference>
<dbReference type="InterPro" id="IPR029041">
    <property type="entry name" value="FAD-linked_oxidoreductase-like"/>
</dbReference>
<dbReference type="InterPro" id="IPR003171">
    <property type="entry name" value="Mehydrof_redctse-like"/>
</dbReference>
<dbReference type="Gene3D" id="3.20.20.220">
    <property type="match status" value="1"/>
</dbReference>
<evidence type="ECO:0000256" key="2">
    <source>
        <dbReference type="ARBA" id="ARBA00004777"/>
    </source>
</evidence>
<evidence type="ECO:0000313" key="7">
    <source>
        <dbReference type="EMBL" id="SVC08803.1"/>
    </source>
</evidence>
<evidence type="ECO:0000256" key="6">
    <source>
        <dbReference type="ARBA" id="ARBA00023002"/>
    </source>
</evidence>
<dbReference type="SUPFAM" id="SSF51730">
    <property type="entry name" value="FAD-linked oxidoreductase"/>
    <property type="match status" value="1"/>
</dbReference>
<evidence type="ECO:0000256" key="3">
    <source>
        <dbReference type="ARBA" id="ARBA00006743"/>
    </source>
</evidence>
<dbReference type="GO" id="GO:0005829">
    <property type="term" value="C:cytosol"/>
    <property type="evidence" value="ECO:0007669"/>
    <property type="project" value="TreeGrafter"/>
</dbReference>
<dbReference type="GO" id="GO:0004489">
    <property type="term" value="F:methylenetetrahydrofolate reductase [NAD(P)H] activity"/>
    <property type="evidence" value="ECO:0007669"/>
    <property type="project" value="InterPro"/>
</dbReference>
<dbReference type="UniPathway" id="UPA00193"/>
<keyword evidence="6" id="KW-0560">Oxidoreductase</keyword>
<dbReference type="EMBL" id="UINC01072861">
    <property type="protein sequence ID" value="SVC08803.1"/>
    <property type="molecule type" value="Genomic_DNA"/>
</dbReference>
<reference evidence="7" key="1">
    <citation type="submission" date="2018-05" db="EMBL/GenBank/DDBJ databases">
        <authorList>
            <person name="Lanie J.A."/>
            <person name="Ng W.-L."/>
            <person name="Kazmierczak K.M."/>
            <person name="Andrzejewski T.M."/>
            <person name="Davidsen T.M."/>
            <person name="Wayne K.J."/>
            <person name="Tettelin H."/>
            <person name="Glass J.I."/>
            <person name="Rusch D."/>
            <person name="Podicherti R."/>
            <person name="Tsui H.-C.T."/>
            <person name="Winkler M.E."/>
        </authorList>
    </citation>
    <scope>NUCLEOTIDE SEQUENCE</scope>
</reference>
<dbReference type="GO" id="GO:0009086">
    <property type="term" value="P:methionine biosynthetic process"/>
    <property type="evidence" value="ECO:0007669"/>
    <property type="project" value="TreeGrafter"/>
</dbReference>
<evidence type="ECO:0000256" key="5">
    <source>
        <dbReference type="ARBA" id="ARBA00022827"/>
    </source>
</evidence>
<proteinExistence type="inferred from homology"/>
<dbReference type="GO" id="GO:0035999">
    <property type="term" value="P:tetrahydrofolate interconversion"/>
    <property type="evidence" value="ECO:0007669"/>
    <property type="project" value="UniProtKB-UniPathway"/>
</dbReference>
<dbReference type="PANTHER" id="PTHR45754">
    <property type="entry name" value="METHYLENETETRAHYDROFOLATE REDUCTASE"/>
    <property type="match status" value="1"/>
</dbReference>
<accession>A0A382JCG9</accession>